<sequence>MEFDQPGMFTRAEALATGFTDDDLRRGRATGTIVTVRRGYFIRTALYREMTAHQQHSLLSRAVYQESGNEAVLSHVSAAVVHGMDTWNIPLDKVNLTIGRSYAGKKGRRRILHGTSIDAGEWTTTDGLRVTTPARTVVDLALSTTPAQAVSVGDYALNRRLTTATELDEALASAHGKTGIAQARHAVGLMSSRSESVGESRSRLLLGAMQIPTPLLNQWVYDGAGKFVARVDFLWPELGVIGEFDGRLKYKSKADDVAIAEKNRENRLVDLGWTVVRWEWDELESPQLLRARFEAAFARAAKHSAPGGTYSDTRRR</sequence>
<dbReference type="RefSeq" id="WP_089249633.1">
    <property type="nucleotide sequence ID" value="NZ_FZOW01000013.1"/>
</dbReference>
<name>A0A239LFK2_9NOCA</name>
<proteinExistence type="predicted"/>
<keyword evidence="2" id="KW-1185">Reference proteome</keyword>
<accession>A0A239LFK2</accession>
<dbReference type="Proteomes" id="UP000198327">
    <property type="component" value="Unassembled WGS sequence"/>
</dbReference>
<gene>
    <name evidence="1" type="ORF">SAMN05421642_11310</name>
</gene>
<organism evidence="1 2">
    <name type="scientific">Rhodococcoides kyotonense</name>
    <dbReference type="NCBI Taxonomy" id="398843"/>
    <lineage>
        <taxon>Bacteria</taxon>
        <taxon>Bacillati</taxon>
        <taxon>Actinomycetota</taxon>
        <taxon>Actinomycetes</taxon>
        <taxon>Mycobacteriales</taxon>
        <taxon>Nocardiaceae</taxon>
        <taxon>Rhodococcoides</taxon>
    </lineage>
</organism>
<protein>
    <submittedName>
        <fullName evidence="1">Transcriptional regulator, AbiEi antitoxin, Type IV TA system</fullName>
    </submittedName>
</protein>
<dbReference type="OrthoDB" id="5517693at2"/>
<evidence type="ECO:0000313" key="1">
    <source>
        <dbReference type="EMBL" id="SNT29115.1"/>
    </source>
</evidence>
<evidence type="ECO:0000313" key="2">
    <source>
        <dbReference type="Proteomes" id="UP000198327"/>
    </source>
</evidence>
<dbReference type="EMBL" id="FZOW01000013">
    <property type="protein sequence ID" value="SNT29115.1"/>
    <property type="molecule type" value="Genomic_DNA"/>
</dbReference>
<reference evidence="2" key="1">
    <citation type="submission" date="2017-06" db="EMBL/GenBank/DDBJ databases">
        <authorList>
            <person name="Varghese N."/>
            <person name="Submissions S."/>
        </authorList>
    </citation>
    <scope>NUCLEOTIDE SEQUENCE [LARGE SCALE GENOMIC DNA]</scope>
    <source>
        <strain evidence="2">JCM 23211</strain>
    </source>
</reference>
<dbReference type="AlphaFoldDB" id="A0A239LFK2"/>